<dbReference type="AlphaFoldDB" id="A0A291QZB8"/>
<keyword evidence="3" id="KW-1185">Reference proteome</keyword>
<evidence type="ECO:0000313" key="3">
    <source>
        <dbReference type="Proteomes" id="UP000220133"/>
    </source>
</evidence>
<dbReference type="RefSeq" id="WP_098195562.1">
    <property type="nucleotide sequence ID" value="NZ_CP023777.1"/>
</dbReference>
<reference evidence="2 3" key="1">
    <citation type="submission" date="2017-10" db="EMBL/GenBank/DDBJ databases">
        <title>Paenichitinophaga pekingensis gen. nov., sp. nov., isolated from activated sludge.</title>
        <authorList>
            <person name="Jin D."/>
            <person name="Kong X."/>
            <person name="Deng Y."/>
            <person name="Bai Z."/>
        </authorList>
    </citation>
    <scope>NUCLEOTIDE SEQUENCE [LARGE SCALE GENOMIC DNA]</scope>
    <source>
        <strain evidence="2 3">13</strain>
    </source>
</reference>
<dbReference type="SFLD" id="SFLDS00005">
    <property type="entry name" value="Isoprenoid_Synthase_Type_I"/>
    <property type="match status" value="1"/>
</dbReference>
<keyword evidence="1" id="KW-0456">Lyase</keyword>
<dbReference type="Gene3D" id="1.10.600.10">
    <property type="entry name" value="Farnesyl Diphosphate Synthase"/>
    <property type="match status" value="1"/>
</dbReference>
<evidence type="ECO:0000313" key="2">
    <source>
        <dbReference type="EMBL" id="ATL49194.1"/>
    </source>
</evidence>
<dbReference type="PANTHER" id="PTHR35201">
    <property type="entry name" value="TERPENE SYNTHASE"/>
    <property type="match status" value="1"/>
</dbReference>
<dbReference type="EMBL" id="CP023777">
    <property type="protein sequence ID" value="ATL49194.1"/>
    <property type="molecule type" value="Genomic_DNA"/>
</dbReference>
<name>A0A291QZB8_9BACT</name>
<protein>
    <recommendedName>
        <fullName evidence="1">Terpene synthase</fullName>
        <ecNumber evidence="1">4.2.3.-</ecNumber>
    </recommendedName>
</protein>
<dbReference type="SFLD" id="SFLDG01020">
    <property type="entry name" value="Terpene_Cyclase_Like_2"/>
    <property type="match status" value="1"/>
</dbReference>
<dbReference type="GO" id="GO:0010333">
    <property type="term" value="F:terpene synthase activity"/>
    <property type="evidence" value="ECO:0007669"/>
    <property type="project" value="InterPro"/>
</dbReference>
<dbReference type="InterPro" id="IPR008949">
    <property type="entry name" value="Isoprenoid_synthase_dom_sf"/>
</dbReference>
<gene>
    <name evidence="2" type="ORF">COR50_19555</name>
</gene>
<comment type="cofactor">
    <cofactor evidence="1">
        <name>Mg(2+)</name>
        <dbReference type="ChEBI" id="CHEBI:18420"/>
    </cofactor>
</comment>
<sequence>MEKTLLLDFPTASLISPFAERVQAHTTQWALQFELISEEKVPFFDKAKFGWYAAREYPEASYAEICIVGDLIAWLFTVDDKCDRASSNSTAAATLKAMFEGFIHIIRQEGRLYSMEHRILNRSLENIMHRFEAVSNPALFRAFGEEMISYFEECLWEVDMQLEEHEPNIKEYLQWRPKTGFYIMFPLISIFHQLDIPREVYQHPNLKQAELLLNLTANLANDLHSMEREKALKTKGLNLVFIYERELHLSLEEAVDKIYDEYFRNLDTIDQLLTGMPSYGAAIDRQLKIYIDGLYTVIKAYFDWALVDTTRYKNGH</sequence>
<comment type="similarity">
    <text evidence="1">Belongs to the terpene synthase family.</text>
</comment>
<dbReference type="InterPro" id="IPR034686">
    <property type="entry name" value="Terpene_cyclase-like_2"/>
</dbReference>
<dbReference type="EC" id="4.2.3.-" evidence="1"/>
<dbReference type="Pfam" id="PF19086">
    <property type="entry name" value="Terpene_syn_C_2"/>
    <property type="match status" value="1"/>
</dbReference>
<dbReference type="PANTHER" id="PTHR35201:SF4">
    <property type="entry name" value="BETA-PINACENE SYNTHASE-RELATED"/>
    <property type="match status" value="1"/>
</dbReference>
<organism evidence="2 3">
    <name type="scientific">Chitinophaga caeni</name>
    <dbReference type="NCBI Taxonomy" id="2029983"/>
    <lineage>
        <taxon>Bacteria</taxon>
        <taxon>Pseudomonadati</taxon>
        <taxon>Bacteroidota</taxon>
        <taxon>Chitinophagia</taxon>
        <taxon>Chitinophagales</taxon>
        <taxon>Chitinophagaceae</taxon>
        <taxon>Chitinophaga</taxon>
    </lineage>
</organism>
<proteinExistence type="inferred from homology"/>
<dbReference type="GO" id="GO:0046872">
    <property type="term" value="F:metal ion binding"/>
    <property type="evidence" value="ECO:0007669"/>
    <property type="project" value="UniProtKB-KW"/>
</dbReference>
<keyword evidence="1" id="KW-0479">Metal-binding</keyword>
<evidence type="ECO:0000256" key="1">
    <source>
        <dbReference type="RuleBase" id="RU366034"/>
    </source>
</evidence>
<dbReference type="OrthoDB" id="2989600at2"/>
<accession>A0A291QZB8</accession>
<keyword evidence="1" id="KW-0460">Magnesium</keyword>
<dbReference type="SUPFAM" id="SSF48576">
    <property type="entry name" value="Terpenoid synthases"/>
    <property type="match status" value="1"/>
</dbReference>
<dbReference type="KEGG" id="cbae:COR50_19555"/>
<dbReference type="Proteomes" id="UP000220133">
    <property type="component" value="Chromosome"/>
</dbReference>